<keyword evidence="8" id="KW-1185">Reference proteome</keyword>
<dbReference type="SMART" id="SM00758">
    <property type="entry name" value="PA14"/>
    <property type="match status" value="1"/>
</dbReference>
<evidence type="ECO:0000313" key="8">
    <source>
        <dbReference type="Proteomes" id="UP000637643"/>
    </source>
</evidence>
<name>A0A917CZB9_9BACL</name>
<dbReference type="InterPro" id="IPR017853">
    <property type="entry name" value="GH"/>
</dbReference>
<keyword evidence="3 4" id="KW-0326">Glycosidase</keyword>
<feature type="active site" description="Nucleophile" evidence="4">
    <location>
        <position position="284"/>
    </location>
</feature>
<dbReference type="PRINTS" id="PR00739">
    <property type="entry name" value="GLHYDRLASE26"/>
</dbReference>
<evidence type="ECO:0000259" key="6">
    <source>
        <dbReference type="PROSITE" id="PS51820"/>
    </source>
</evidence>
<evidence type="ECO:0000256" key="1">
    <source>
        <dbReference type="ARBA" id="ARBA00007754"/>
    </source>
</evidence>
<dbReference type="Pfam" id="PF02156">
    <property type="entry name" value="Glyco_hydro_26"/>
    <property type="match status" value="1"/>
</dbReference>
<reference evidence="7" key="2">
    <citation type="submission" date="2020-09" db="EMBL/GenBank/DDBJ databases">
        <authorList>
            <person name="Sun Q."/>
            <person name="Zhou Y."/>
        </authorList>
    </citation>
    <scope>NUCLEOTIDE SEQUENCE</scope>
    <source>
        <strain evidence="7">CGMCC 1.16134</strain>
    </source>
</reference>
<dbReference type="SUPFAM" id="SSF56988">
    <property type="entry name" value="Anthrax protective antigen"/>
    <property type="match status" value="1"/>
</dbReference>
<gene>
    <name evidence="7" type="ORF">GCM10010912_55770</name>
</gene>
<dbReference type="SUPFAM" id="SSF51445">
    <property type="entry name" value="(Trans)glycosidases"/>
    <property type="match status" value="1"/>
</dbReference>
<dbReference type="PROSITE" id="PS51764">
    <property type="entry name" value="GH26"/>
    <property type="match status" value="1"/>
</dbReference>
<evidence type="ECO:0000256" key="4">
    <source>
        <dbReference type="PROSITE-ProRule" id="PRU01100"/>
    </source>
</evidence>
<dbReference type="GO" id="GO:0006080">
    <property type="term" value="P:substituted mannan metabolic process"/>
    <property type="evidence" value="ECO:0007669"/>
    <property type="project" value="InterPro"/>
</dbReference>
<feature type="domain" description="PA14" evidence="6">
    <location>
        <begin position="349"/>
        <end position="487"/>
    </location>
</feature>
<evidence type="ECO:0008006" key="9">
    <source>
        <dbReference type="Google" id="ProtNLM"/>
    </source>
</evidence>
<evidence type="ECO:0000256" key="3">
    <source>
        <dbReference type="ARBA" id="ARBA00023295"/>
    </source>
</evidence>
<dbReference type="AlphaFoldDB" id="A0A917CZB9"/>
<dbReference type="Pfam" id="PF07691">
    <property type="entry name" value="PA14"/>
    <property type="match status" value="1"/>
</dbReference>
<feature type="active site" description="Proton donor" evidence="4">
    <location>
        <position position="191"/>
    </location>
</feature>
<accession>A0A917CZB9</accession>
<dbReference type="PROSITE" id="PS51820">
    <property type="entry name" value="PA14"/>
    <property type="match status" value="1"/>
</dbReference>
<evidence type="ECO:0000259" key="5">
    <source>
        <dbReference type="PROSITE" id="PS51764"/>
    </source>
</evidence>
<dbReference type="EMBL" id="BMKR01000036">
    <property type="protein sequence ID" value="GGG03841.1"/>
    <property type="molecule type" value="Genomic_DNA"/>
</dbReference>
<dbReference type="InterPro" id="IPR022790">
    <property type="entry name" value="GH26_dom"/>
</dbReference>
<dbReference type="Gene3D" id="3.20.20.80">
    <property type="entry name" value="Glycosidases"/>
    <property type="match status" value="1"/>
</dbReference>
<organism evidence="7 8">
    <name type="scientific">Paenibacillus albidus</name>
    <dbReference type="NCBI Taxonomy" id="2041023"/>
    <lineage>
        <taxon>Bacteria</taxon>
        <taxon>Bacillati</taxon>
        <taxon>Bacillota</taxon>
        <taxon>Bacilli</taxon>
        <taxon>Bacillales</taxon>
        <taxon>Paenibacillaceae</taxon>
        <taxon>Paenibacillus</taxon>
    </lineage>
</organism>
<comment type="similarity">
    <text evidence="1 4">Belongs to the glycosyl hydrolase 26 family.</text>
</comment>
<reference evidence="7" key="1">
    <citation type="journal article" date="2014" name="Int. J. Syst. Evol. Microbiol.">
        <title>Complete genome sequence of Corynebacterium casei LMG S-19264T (=DSM 44701T), isolated from a smear-ripened cheese.</title>
        <authorList>
            <consortium name="US DOE Joint Genome Institute (JGI-PGF)"/>
            <person name="Walter F."/>
            <person name="Albersmeier A."/>
            <person name="Kalinowski J."/>
            <person name="Ruckert C."/>
        </authorList>
    </citation>
    <scope>NUCLEOTIDE SEQUENCE</scope>
    <source>
        <strain evidence="7">CGMCC 1.16134</strain>
    </source>
</reference>
<evidence type="ECO:0000256" key="2">
    <source>
        <dbReference type="ARBA" id="ARBA00022801"/>
    </source>
</evidence>
<dbReference type="Gene3D" id="3.90.182.10">
    <property type="entry name" value="Toxin - Anthrax Protective Antigen,domain 1"/>
    <property type="match status" value="1"/>
</dbReference>
<protein>
    <recommendedName>
        <fullName evidence="9">Glycosyl hydrolase</fullName>
    </recommendedName>
</protein>
<dbReference type="RefSeq" id="WP_189030695.1">
    <property type="nucleotide sequence ID" value="NZ_BMKR01000036.1"/>
</dbReference>
<comment type="caution">
    <text evidence="7">The sequence shown here is derived from an EMBL/GenBank/DDBJ whole genome shotgun (WGS) entry which is preliminary data.</text>
</comment>
<dbReference type="PANTHER" id="PTHR40079:SF4">
    <property type="entry name" value="GH26 DOMAIN-CONTAINING PROTEIN-RELATED"/>
    <property type="match status" value="1"/>
</dbReference>
<proteinExistence type="inferred from homology"/>
<sequence>MEQRTLRDLADAASRLISDVQWQIAYRNVVMSPANPALAAPARTLLKVLYALQGTGIISGQHDYLETPDEFSEKLNQTGGQYPALHGYELGAIENQTAAEMDRQRQGVVDSAIRWHNTGGFVAISYHAHLPGTAPLWSNVSMGLSNENFNKYITPGTAEYKALLADLDQVALYLKQLGAAGVPVLWRPYHEMNGGWFWWGQKSRFTELWALMFDRFTSYHKLNHLLWVWSPNARNQWAEAPSNYYPGGGAVDVLALDIYEGDFKDSHHDELWDLGRGKLIAIGENGELPSPALLAKSQTKWSYQMTWGKLLYEKNTETVIRAFMKDNFVYTRDEYVAAAAKIISDGNSPVQRGLLGQYFNNVTLSGSPALIRTDPNINFAWRQGSPDRAIQADLFSVRWSGKLSAAYSERYTLYSSSDDGIRVWIDKVLVIDSWVNQSGQERAGNVQLIAGKLHEIVVEYYENLGDARVVLMWQSPSQAKTVIPPEAFFLP</sequence>
<feature type="domain" description="GH26" evidence="5">
    <location>
        <begin position="40"/>
        <end position="333"/>
    </location>
</feature>
<dbReference type="GO" id="GO:0016985">
    <property type="term" value="F:mannan endo-1,4-beta-mannosidase activity"/>
    <property type="evidence" value="ECO:0007669"/>
    <property type="project" value="InterPro"/>
</dbReference>
<dbReference type="Proteomes" id="UP000637643">
    <property type="component" value="Unassembled WGS sequence"/>
</dbReference>
<dbReference type="InterPro" id="IPR037524">
    <property type="entry name" value="PA14/GLEYA"/>
</dbReference>
<dbReference type="InterPro" id="IPR011658">
    <property type="entry name" value="PA14_dom"/>
</dbReference>
<dbReference type="PANTHER" id="PTHR40079">
    <property type="entry name" value="MANNAN ENDO-1,4-BETA-MANNOSIDASE E-RELATED"/>
    <property type="match status" value="1"/>
</dbReference>
<evidence type="ECO:0000313" key="7">
    <source>
        <dbReference type="EMBL" id="GGG03841.1"/>
    </source>
</evidence>
<dbReference type="InterPro" id="IPR000805">
    <property type="entry name" value="Glyco_hydro_26"/>
</dbReference>
<keyword evidence="2 4" id="KW-0378">Hydrolase</keyword>